<name>A0A9Q4GIZ9_9EURY</name>
<dbReference type="InterPro" id="IPR014001">
    <property type="entry name" value="Helicase_ATP-bd"/>
</dbReference>
<dbReference type="InterPro" id="IPR017575">
    <property type="entry name" value="CRISPR-assoc_helicase_Cas3"/>
</dbReference>
<dbReference type="PROSITE" id="PS51192">
    <property type="entry name" value="HELICASE_ATP_BIND_1"/>
    <property type="match status" value="1"/>
</dbReference>
<dbReference type="SUPFAM" id="SSF52540">
    <property type="entry name" value="P-loop containing nucleoside triphosphate hydrolases"/>
    <property type="match status" value="1"/>
</dbReference>
<reference evidence="2" key="1">
    <citation type="submission" date="2022-09" db="EMBL/GenBank/DDBJ databases">
        <title>Haloadaptaus new haloarchaeum isolated from saline soil.</title>
        <authorList>
            <person name="Duran-Viseras A."/>
            <person name="Sanchez-Porro C."/>
            <person name="Ventosa A."/>
        </authorList>
    </citation>
    <scope>NUCLEOTIDE SEQUENCE</scope>
    <source>
        <strain evidence="2">F3-133</strain>
    </source>
</reference>
<proteinExistence type="predicted"/>
<dbReference type="AlphaFoldDB" id="A0A9Q4GIZ9"/>
<accession>A0A9Q4GIZ9</accession>
<dbReference type="GO" id="GO:0005524">
    <property type="term" value="F:ATP binding"/>
    <property type="evidence" value="ECO:0007669"/>
    <property type="project" value="InterPro"/>
</dbReference>
<evidence type="ECO:0000313" key="3">
    <source>
        <dbReference type="Proteomes" id="UP001149411"/>
    </source>
</evidence>
<feature type="domain" description="Helicase ATP-binding" evidence="1">
    <location>
        <begin position="36"/>
        <end position="217"/>
    </location>
</feature>
<dbReference type="EMBL" id="RKLV01000007">
    <property type="protein sequence ID" value="MCX2819383.1"/>
    <property type="molecule type" value="Genomic_DNA"/>
</dbReference>
<dbReference type="Pfam" id="PF00270">
    <property type="entry name" value="DEAD"/>
    <property type="match status" value="1"/>
</dbReference>
<dbReference type="InterPro" id="IPR027417">
    <property type="entry name" value="P-loop_NTPase"/>
</dbReference>
<dbReference type="Proteomes" id="UP001149411">
    <property type="component" value="Unassembled WGS sequence"/>
</dbReference>
<dbReference type="Gene3D" id="3.40.50.300">
    <property type="entry name" value="P-loop containing nucleotide triphosphate hydrolases"/>
    <property type="match status" value="2"/>
</dbReference>
<dbReference type="GO" id="GO:0140097">
    <property type="term" value="F:catalytic activity, acting on DNA"/>
    <property type="evidence" value="ECO:0007669"/>
    <property type="project" value="UniProtKB-ARBA"/>
</dbReference>
<dbReference type="GO" id="GO:0003676">
    <property type="term" value="F:nucleic acid binding"/>
    <property type="evidence" value="ECO:0007669"/>
    <property type="project" value="InterPro"/>
</dbReference>
<dbReference type="RefSeq" id="WP_266087576.1">
    <property type="nucleotide sequence ID" value="NZ_RKLV01000007.1"/>
</dbReference>
<protein>
    <submittedName>
        <fullName evidence="2">Type I-D CRISPR-associated helicase Cas3</fullName>
    </submittedName>
</protein>
<dbReference type="NCBIfam" id="TIGR03158">
    <property type="entry name" value="cas3_cyano"/>
    <property type="match status" value="1"/>
</dbReference>
<keyword evidence="3" id="KW-1185">Reference proteome</keyword>
<organism evidence="2 3">
    <name type="scientific">Halorutilus salinus</name>
    <dbReference type="NCBI Taxonomy" id="2487751"/>
    <lineage>
        <taxon>Archaea</taxon>
        <taxon>Methanobacteriati</taxon>
        <taxon>Methanobacteriota</taxon>
        <taxon>Stenosarchaea group</taxon>
        <taxon>Halobacteria</taxon>
        <taxon>Halorutilales</taxon>
        <taxon>Halorutilaceae</taxon>
        <taxon>Halorutilus</taxon>
    </lineage>
</organism>
<dbReference type="InterPro" id="IPR011545">
    <property type="entry name" value="DEAD/DEAH_box_helicase_dom"/>
</dbReference>
<evidence type="ECO:0000259" key="1">
    <source>
        <dbReference type="PROSITE" id="PS51192"/>
    </source>
</evidence>
<gene>
    <name evidence="2" type="primary">cas3</name>
    <name evidence="2" type="ORF">EGH25_08475</name>
</gene>
<dbReference type="GO" id="GO:0120545">
    <property type="term" value="F:nucleic acid conformation isomerase activity"/>
    <property type="evidence" value="ECO:0007669"/>
    <property type="project" value="UniProtKB-ARBA"/>
</dbReference>
<sequence>MSEGEKIRLDGVAVPRVKGDYFGFEPYDHQAQAQEVIGTEDKFFAVNTSPTGSGKTYSWLKPALDEGIDTVAVFPTNALIADQLDTARDLVDSNYPGANIVEVTGESVAEWRDEYRSADTKGKALRRKLDESLGKNRVTVALTNPDIFTLIRKDMYRHRDVTGLPNRFGMLVFDEFHLADVRQRDLLLFLVDEINELSDEYSRANRFYFLSATPDESSTYRSVKERIQEDMREDAHSIRADSVPLSEADERYMGVMPEVNLELREARTFRTADKLLDQENVEEFVEFCRDEQTVIMLDGVHEVDVVYEMLNDELDREVHRITGFNDEEARDKIESFDVLVSNAAVEVGLDFQPKRLVFSASNASKLIQRLGRLRKLDDRDEPHDAWCYIPGAIKAKIESELGDEETVSRSGFESSVKRAFDDEVDLSSYSTRWSDVEAYDHVLKRVNDVPSDEEENVRNNGLRRIERHYYEPYDRDFDKDDLKRLRDWTSRDVVEEMKTYRGSGLQVMIRDHVSDEMKLYNMLHLLKWGVVEFYEGTEFRSRLSEEEKKFYDAYEDYSVGFCEFFGKVSTDDSDGYGGRSVSFKSENQGFYQMVNSSDRERTPDMLSGLSVRVENNDAPRIEGLDYLREELTDAERLVYAFPGRPSMNEAQYGFGDFFFVYPFDGDSITFGTTALFMHCLVQDKEEEDARDRDWSWD</sequence>
<evidence type="ECO:0000313" key="2">
    <source>
        <dbReference type="EMBL" id="MCX2819383.1"/>
    </source>
</evidence>
<comment type="caution">
    <text evidence="2">The sequence shown here is derived from an EMBL/GenBank/DDBJ whole genome shotgun (WGS) entry which is preliminary data.</text>
</comment>
<dbReference type="SMART" id="SM00487">
    <property type="entry name" value="DEXDc"/>
    <property type="match status" value="1"/>
</dbReference>